<keyword evidence="2" id="KW-1185">Reference proteome</keyword>
<sequence>MRRTCMTIPCREMHRPKISSIGKPRGAIDSKISTWAEWDMQRSPTAPGLISGENLCECNTD</sequence>
<protein>
    <submittedName>
        <fullName evidence="1">Uncharacterized protein</fullName>
    </submittedName>
</protein>
<dbReference type="Proteomes" id="UP000215914">
    <property type="component" value="Chromosome 11"/>
</dbReference>
<gene>
    <name evidence="1" type="ORF">HannXRQ_Chr11g0322201</name>
</gene>
<proteinExistence type="predicted"/>
<evidence type="ECO:0000313" key="2">
    <source>
        <dbReference type="Proteomes" id="UP000215914"/>
    </source>
</evidence>
<dbReference type="EMBL" id="CM007900">
    <property type="protein sequence ID" value="OTG06704.1"/>
    <property type="molecule type" value="Genomic_DNA"/>
</dbReference>
<organism evidence="1 2">
    <name type="scientific">Helianthus annuus</name>
    <name type="common">Common sunflower</name>
    <dbReference type="NCBI Taxonomy" id="4232"/>
    <lineage>
        <taxon>Eukaryota</taxon>
        <taxon>Viridiplantae</taxon>
        <taxon>Streptophyta</taxon>
        <taxon>Embryophyta</taxon>
        <taxon>Tracheophyta</taxon>
        <taxon>Spermatophyta</taxon>
        <taxon>Magnoliopsida</taxon>
        <taxon>eudicotyledons</taxon>
        <taxon>Gunneridae</taxon>
        <taxon>Pentapetalae</taxon>
        <taxon>asterids</taxon>
        <taxon>campanulids</taxon>
        <taxon>Asterales</taxon>
        <taxon>Asteraceae</taxon>
        <taxon>Asteroideae</taxon>
        <taxon>Heliantheae alliance</taxon>
        <taxon>Heliantheae</taxon>
        <taxon>Helianthus</taxon>
    </lineage>
</organism>
<dbReference type="AlphaFoldDB" id="A0A251T719"/>
<accession>A0A251T719</accession>
<dbReference type="InParanoid" id="A0A251T719"/>
<evidence type="ECO:0000313" key="1">
    <source>
        <dbReference type="EMBL" id="OTG06704.1"/>
    </source>
</evidence>
<name>A0A251T719_HELAN</name>
<reference evidence="2" key="1">
    <citation type="journal article" date="2017" name="Nature">
        <title>The sunflower genome provides insights into oil metabolism, flowering and Asterid evolution.</title>
        <authorList>
            <person name="Badouin H."/>
            <person name="Gouzy J."/>
            <person name="Grassa C.J."/>
            <person name="Murat F."/>
            <person name="Staton S.E."/>
            <person name="Cottret L."/>
            <person name="Lelandais-Briere C."/>
            <person name="Owens G.L."/>
            <person name="Carrere S."/>
            <person name="Mayjonade B."/>
            <person name="Legrand L."/>
            <person name="Gill N."/>
            <person name="Kane N.C."/>
            <person name="Bowers J.E."/>
            <person name="Hubner S."/>
            <person name="Bellec A."/>
            <person name="Berard A."/>
            <person name="Berges H."/>
            <person name="Blanchet N."/>
            <person name="Boniface M.C."/>
            <person name="Brunel D."/>
            <person name="Catrice O."/>
            <person name="Chaidir N."/>
            <person name="Claudel C."/>
            <person name="Donnadieu C."/>
            <person name="Faraut T."/>
            <person name="Fievet G."/>
            <person name="Helmstetter N."/>
            <person name="King M."/>
            <person name="Knapp S.J."/>
            <person name="Lai Z."/>
            <person name="Le Paslier M.C."/>
            <person name="Lippi Y."/>
            <person name="Lorenzon L."/>
            <person name="Mandel J.R."/>
            <person name="Marage G."/>
            <person name="Marchand G."/>
            <person name="Marquand E."/>
            <person name="Bret-Mestries E."/>
            <person name="Morien E."/>
            <person name="Nambeesan S."/>
            <person name="Nguyen T."/>
            <person name="Pegot-Espagnet P."/>
            <person name="Pouilly N."/>
            <person name="Raftis F."/>
            <person name="Sallet E."/>
            <person name="Schiex T."/>
            <person name="Thomas J."/>
            <person name="Vandecasteele C."/>
            <person name="Vares D."/>
            <person name="Vear F."/>
            <person name="Vautrin S."/>
            <person name="Crespi M."/>
            <person name="Mangin B."/>
            <person name="Burke J.M."/>
            <person name="Salse J."/>
            <person name="Munos S."/>
            <person name="Vincourt P."/>
            <person name="Rieseberg L.H."/>
            <person name="Langlade N.B."/>
        </authorList>
    </citation>
    <scope>NUCLEOTIDE SEQUENCE [LARGE SCALE GENOMIC DNA]</scope>
    <source>
        <strain evidence="2">cv. SF193</strain>
    </source>
</reference>